<gene>
    <name evidence="1" type="ORF">LOTGIDRAFT_171252</name>
</gene>
<dbReference type="Proteomes" id="UP000030746">
    <property type="component" value="Unassembled WGS sequence"/>
</dbReference>
<name>V4B0I4_LOTGI</name>
<evidence type="ECO:0000313" key="2">
    <source>
        <dbReference type="Proteomes" id="UP000030746"/>
    </source>
</evidence>
<dbReference type="GeneID" id="20241698"/>
<dbReference type="GO" id="GO:0004077">
    <property type="term" value="F:biotin--[biotin carboxyl-carrier protein] ligase activity"/>
    <property type="evidence" value="ECO:0007669"/>
    <property type="project" value="TreeGrafter"/>
</dbReference>
<dbReference type="PANTHER" id="PTHR12835">
    <property type="entry name" value="BIOTIN PROTEIN LIGASE"/>
    <property type="match status" value="1"/>
</dbReference>
<dbReference type="CTD" id="20241698"/>
<dbReference type="STRING" id="225164.V4B0I4"/>
<dbReference type="PANTHER" id="PTHR12835:SF5">
    <property type="entry name" value="BIOTIN--PROTEIN LIGASE"/>
    <property type="match status" value="1"/>
</dbReference>
<organism evidence="1 2">
    <name type="scientific">Lottia gigantea</name>
    <name type="common">Giant owl limpet</name>
    <dbReference type="NCBI Taxonomy" id="225164"/>
    <lineage>
        <taxon>Eukaryota</taxon>
        <taxon>Metazoa</taxon>
        <taxon>Spiralia</taxon>
        <taxon>Lophotrochozoa</taxon>
        <taxon>Mollusca</taxon>
        <taxon>Gastropoda</taxon>
        <taxon>Patellogastropoda</taxon>
        <taxon>Lottioidea</taxon>
        <taxon>Lottiidae</taxon>
        <taxon>Lottia</taxon>
    </lineage>
</organism>
<feature type="non-terminal residue" evidence="1">
    <location>
        <position position="253"/>
    </location>
</feature>
<dbReference type="GO" id="GO:0005737">
    <property type="term" value="C:cytoplasm"/>
    <property type="evidence" value="ECO:0007669"/>
    <property type="project" value="TreeGrafter"/>
</dbReference>
<keyword evidence="2" id="KW-1185">Reference proteome</keyword>
<dbReference type="AlphaFoldDB" id="V4B0I4"/>
<dbReference type="KEGG" id="lgi:LOTGIDRAFT_171252"/>
<evidence type="ECO:0000313" key="1">
    <source>
        <dbReference type="EMBL" id="ESP03603.1"/>
    </source>
</evidence>
<dbReference type="RefSeq" id="XP_009045691.1">
    <property type="nucleotide sequence ID" value="XM_009047443.1"/>
</dbReference>
<proteinExistence type="predicted"/>
<reference evidence="1 2" key="1">
    <citation type="journal article" date="2013" name="Nature">
        <title>Insights into bilaterian evolution from three spiralian genomes.</title>
        <authorList>
            <person name="Simakov O."/>
            <person name="Marletaz F."/>
            <person name="Cho S.J."/>
            <person name="Edsinger-Gonzales E."/>
            <person name="Havlak P."/>
            <person name="Hellsten U."/>
            <person name="Kuo D.H."/>
            <person name="Larsson T."/>
            <person name="Lv J."/>
            <person name="Arendt D."/>
            <person name="Savage R."/>
            <person name="Osoegawa K."/>
            <person name="de Jong P."/>
            <person name="Grimwood J."/>
            <person name="Chapman J.A."/>
            <person name="Shapiro H."/>
            <person name="Aerts A."/>
            <person name="Otillar R.P."/>
            <person name="Terry A.Y."/>
            <person name="Boore J.L."/>
            <person name="Grigoriev I.V."/>
            <person name="Lindberg D.R."/>
            <person name="Seaver E.C."/>
            <person name="Weisblat D.A."/>
            <person name="Putnam N.H."/>
            <person name="Rokhsar D.S."/>
        </authorList>
    </citation>
    <scope>NUCLEOTIDE SEQUENCE [LARGE SCALE GENOMIC DNA]</scope>
</reference>
<dbReference type="EMBL" id="KB199952">
    <property type="protein sequence ID" value="ESP03603.1"/>
    <property type="molecule type" value="Genomic_DNA"/>
</dbReference>
<dbReference type="HOGENOM" id="CLU_1100781_0_0_1"/>
<sequence>MSGSKARGIKPPNILIYSGHDDSSVSRFSQVNDLIRHCINQETYTVYHLKHEHLFKTPWQDNTALLILSRAEATPEVDDVFYAFLKQKANVLSFQSSFERKFVDVKKCKVPTPIIQLSYKEWRDVNLLSSGRTYGRSETVSPEGTDFVGFGTSKDDALIGKVSFGGNKAILCQASLDNDLSNENLNQSQFSTLKESNSSKLAVLTDLLRVLGVDCSAGDPPKLTPAYLLASDDEQIREFLESFSRKLKDNCLK</sequence>
<accession>V4B0I4</accession>
<protein>
    <submittedName>
        <fullName evidence="1">Uncharacterized protein</fullName>
    </submittedName>
</protein>
<dbReference type="OrthoDB" id="10250105at2759"/>